<evidence type="ECO:0000313" key="2">
    <source>
        <dbReference type="EnsemblFungi" id="EJT79540"/>
    </source>
</evidence>
<name>J3NTM5_GAET3</name>
<dbReference type="VEuPathDB" id="FungiDB:GGTG_04625"/>
<dbReference type="Proteomes" id="UP000006039">
    <property type="component" value="Unassembled WGS sequence"/>
</dbReference>
<organism evidence="1">
    <name type="scientific">Gaeumannomyces tritici (strain R3-111a-1)</name>
    <name type="common">Wheat and barley take-all root rot fungus</name>
    <name type="synonym">Gaeumannomyces graminis var. tritici</name>
    <dbReference type="NCBI Taxonomy" id="644352"/>
    <lineage>
        <taxon>Eukaryota</taxon>
        <taxon>Fungi</taxon>
        <taxon>Dikarya</taxon>
        <taxon>Ascomycota</taxon>
        <taxon>Pezizomycotina</taxon>
        <taxon>Sordariomycetes</taxon>
        <taxon>Sordariomycetidae</taxon>
        <taxon>Magnaporthales</taxon>
        <taxon>Magnaporthaceae</taxon>
        <taxon>Gaeumannomyces</taxon>
    </lineage>
</organism>
<protein>
    <submittedName>
        <fullName evidence="1 2">Uncharacterized protein</fullName>
    </submittedName>
</protein>
<dbReference type="eggNOG" id="ENOG502R71T">
    <property type="taxonomic scope" value="Eukaryota"/>
</dbReference>
<accession>J3NTM5</accession>
<dbReference type="GeneID" id="20345083"/>
<gene>
    <name evidence="2" type="primary">20345083</name>
    <name evidence="1" type="ORF">GGTG_04625</name>
</gene>
<dbReference type="EMBL" id="GL385396">
    <property type="protein sequence ID" value="EJT79540.1"/>
    <property type="molecule type" value="Genomic_DNA"/>
</dbReference>
<dbReference type="EnsemblFungi" id="EJT79540">
    <property type="protein sequence ID" value="EJT79540"/>
    <property type="gene ID" value="GGTG_04625"/>
</dbReference>
<evidence type="ECO:0000313" key="1">
    <source>
        <dbReference type="EMBL" id="EJT79540.1"/>
    </source>
</evidence>
<sequence>MLGTAAAGVTSVKKVVSQPRDCVSSIQQLGYWQRGIIIESLPDDVHDEIVGSHPGMSGHSDMIGVADALDSAKALVADASSEGALETIVDVVADGPYPVVTEVEEVAFVLTSEPFGGGVDAVRVAEVEAGNVIERVVARVADELFVTLKAEDMFASREADGSRVAVGGALVTNVVVLHVVVKLIQEPVGAAVWLGKLPPVTRPDVVSHEVLVTAVPNVPPVGIAVKVIFESGNGVLDVAVLLVEPARAVELDTLGKRGDGLEAVGQAALVKFEIGYRGEIVGAAVAAGPVGPPFAVALVNGYGGVEVGRAAVPFTRQGPIIMPPVHTGSDVGEANWVVTHGPIIMSPVHMVAGCGYGVDDAARHGPVMMPPVQIGSKVAFEVVLGQEELVGSARQGPDMGPPVQVGRDALIASVKETSVTGLVGVVGIAVPLHGFPITPPVHTGMEALHASVNEVSTTELVVVVGAAVPLHGPTIAPPLQKGREVFQEFVKGTSLKDVADVVGGGQVAPMQGPDIEPPVHNGSDALIASVRDVSYTELESVVVVAGSEPLKASTSHHPCKLEAMLQMGSGTEVFDAGSVELNVVVKFDVPVAAVTQAPVMLPLPQRLPVGPTPGRVELVQGKGGVDVGVCEAPIEQGPVIEPAEQREGITVVDVELYSEDEKFEEGGEGEDRREVVPFVGSADAAVVSNGRVDMPKVSVPVGPTGIPVELERGNGAAVDTADLDEGGLEMPVPLVDQVAVSVALRVGKDERG</sequence>
<keyword evidence="3" id="KW-1185">Reference proteome</keyword>
<reference evidence="3" key="1">
    <citation type="submission" date="2010-07" db="EMBL/GenBank/DDBJ databases">
        <title>The genome sequence of Gaeumannomyces graminis var. tritici strain R3-111a-1.</title>
        <authorList>
            <consortium name="The Broad Institute Genome Sequencing Platform"/>
            <person name="Ma L.-J."/>
            <person name="Dead R."/>
            <person name="Young S."/>
            <person name="Zeng Q."/>
            <person name="Koehrsen M."/>
            <person name="Alvarado L."/>
            <person name="Berlin A."/>
            <person name="Chapman S.B."/>
            <person name="Chen Z."/>
            <person name="Freedman E."/>
            <person name="Gellesch M."/>
            <person name="Goldberg J."/>
            <person name="Griggs A."/>
            <person name="Gujja S."/>
            <person name="Heilman E.R."/>
            <person name="Heiman D."/>
            <person name="Hepburn T."/>
            <person name="Howarth C."/>
            <person name="Jen D."/>
            <person name="Larson L."/>
            <person name="Mehta T."/>
            <person name="Neiman D."/>
            <person name="Pearson M."/>
            <person name="Roberts A."/>
            <person name="Saif S."/>
            <person name="Shea T."/>
            <person name="Shenoy N."/>
            <person name="Sisk P."/>
            <person name="Stolte C."/>
            <person name="Sykes S."/>
            <person name="Walk T."/>
            <person name="White J."/>
            <person name="Yandava C."/>
            <person name="Haas B."/>
            <person name="Nusbaum C."/>
            <person name="Birren B."/>
        </authorList>
    </citation>
    <scope>NUCLEOTIDE SEQUENCE [LARGE SCALE GENOMIC DNA]</scope>
    <source>
        <strain evidence="3">R3-111a-1</strain>
    </source>
</reference>
<dbReference type="RefSeq" id="XP_009220685.1">
    <property type="nucleotide sequence ID" value="XM_009222421.1"/>
</dbReference>
<dbReference type="HOGENOM" id="CLU_370061_0_0_1"/>
<reference evidence="1" key="2">
    <citation type="submission" date="2010-07" db="EMBL/GenBank/DDBJ databases">
        <authorList>
            <consortium name="The Broad Institute Genome Sequencing Platform"/>
            <consortium name="Broad Institute Genome Sequencing Center for Infectious Disease"/>
            <person name="Ma L.-J."/>
            <person name="Dead R."/>
            <person name="Young S."/>
            <person name="Zeng Q."/>
            <person name="Koehrsen M."/>
            <person name="Alvarado L."/>
            <person name="Berlin A."/>
            <person name="Chapman S.B."/>
            <person name="Chen Z."/>
            <person name="Freedman E."/>
            <person name="Gellesch M."/>
            <person name="Goldberg J."/>
            <person name="Griggs A."/>
            <person name="Gujja S."/>
            <person name="Heilman E.R."/>
            <person name="Heiman D."/>
            <person name="Hepburn T."/>
            <person name="Howarth C."/>
            <person name="Jen D."/>
            <person name="Larson L."/>
            <person name="Mehta T."/>
            <person name="Neiman D."/>
            <person name="Pearson M."/>
            <person name="Roberts A."/>
            <person name="Saif S."/>
            <person name="Shea T."/>
            <person name="Shenoy N."/>
            <person name="Sisk P."/>
            <person name="Stolte C."/>
            <person name="Sykes S."/>
            <person name="Walk T."/>
            <person name="White J."/>
            <person name="Yandava C."/>
            <person name="Haas B."/>
            <person name="Nusbaum C."/>
            <person name="Birren B."/>
        </authorList>
    </citation>
    <scope>NUCLEOTIDE SEQUENCE</scope>
    <source>
        <strain evidence="1">R3-111a-1</strain>
    </source>
</reference>
<reference evidence="1" key="3">
    <citation type="submission" date="2010-09" db="EMBL/GenBank/DDBJ databases">
        <title>Annotation of Gaeumannomyces graminis var. tritici R3-111a-1.</title>
        <authorList>
            <consortium name="The Broad Institute Genome Sequencing Platform"/>
            <person name="Ma L.-J."/>
            <person name="Dead R."/>
            <person name="Young S.K."/>
            <person name="Zeng Q."/>
            <person name="Gargeya S."/>
            <person name="Fitzgerald M."/>
            <person name="Haas B."/>
            <person name="Abouelleil A."/>
            <person name="Alvarado L."/>
            <person name="Arachchi H.M."/>
            <person name="Berlin A."/>
            <person name="Brown A."/>
            <person name="Chapman S.B."/>
            <person name="Chen Z."/>
            <person name="Dunbar C."/>
            <person name="Freedman E."/>
            <person name="Gearin G."/>
            <person name="Gellesch M."/>
            <person name="Goldberg J."/>
            <person name="Griggs A."/>
            <person name="Gujja S."/>
            <person name="Heiman D."/>
            <person name="Howarth C."/>
            <person name="Larson L."/>
            <person name="Lui A."/>
            <person name="MacDonald P.J.P."/>
            <person name="Mehta T."/>
            <person name="Montmayeur A."/>
            <person name="Murphy C."/>
            <person name="Neiman D."/>
            <person name="Pearson M."/>
            <person name="Priest M."/>
            <person name="Roberts A."/>
            <person name="Saif S."/>
            <person name="Shea T."/>
            <person name="Shenoy N."/>
            <person name="Sisk P."/>
            <person name="Stolte C."/>
            <person name="Sykes S."/>
            <person name="Yandava C."/>
            <person name="Wortman J."/>
            <person name="Nusbaum C."/>
            <person name="Birren B."/>
        </authorList>
    </citation>
    <scope>NUCLEOTIDE SEQUENCE</scope>
    <source>
        <strain evidence="1">R3-111a-1</strain>
    </source>
</reference>
<evidence type="ECO:0000313" key="3">
    <source>
        <dbReference type="Proteomes" id="UP000006039"/>
    </source>
</evidence>
<reference evidence="2" key="5">
    <citation type="submission" date="2018-04" db="UniProtKB">
        <authorList>
            <consortium name="EnsemblFungi"/>
        </authorList>
    </citation>
    <scope>IDENTIFICATION</scope>
    <source>
        <strain evidence="2">R3-111a-1</strain>
    </source>
</reference>
<reference evidence="2" key="4">
    <citation type="journal article" date="2015" name="G3 (Bethesda)">
        <title>Genome sequences of three phytopathogenic species of the Magnaporthaceae family of fungi.</title>
        <authorList>
            <person name="Okagaki L.H."/>
            <person name="Nunes C.C."/>
            <person name="Sailsbery J."/>
            <person name="Clay B."/>
            <person name="Brown D."/>
            <person name="John T."/>
            <person name="Oh Y."/>
            <person name="Young N."/>
            <person name="Fitzgerald M."/>
            <person name="Haas B.J."/>
            <person name="Zeng Q."/>
            <person name="Young S."/>
            <person name="Adiconis X."/>
            <person name="Fan L."/>
            <person name="Levin J.Z."/>
            <person name="Mitchell T.K."/>
            <person name="Okubara P.A."/>
            <person name="Farman M.L."/>
            <person name="Kohn L.M."/>
            <person name="Birren B."/>
            <person name="Ma L.-J."/>
            <person name="Dean R.A."/>
        </authorList>
    </citation>
    <scope>NUCLEOTIDE SEQUENCE</scope>
    <source>
        <strain evidence="2">R3-111a-1</strain>
    </source>
</reference>
<proteinExistence type="predicted"/>
<dbReference type="AlphaFoldDB" id="J3NTM5"/>
<dbReference type="OrthoDB" id="5235928at2759"/>